<sequence length="104" mass="11487">MDEAALEAFEARAAAAERRLAALELKLLHDRQQPPTAEPTNVTELDEARLALANAKVEQESIRSDLDEVSEKNSVLEAENAKLKYQIFHLKKALREAETSASSA</sequence>
<gene>
    <name evidence="2" type="ORF">TSPGSL018_5974</name>
</gene>
<organism evidence="2">
    <name type="scientific">Tetraselmis sp. GSL018</name>
    <dbReference type="NCBI Taxonomy" id="582737"/>
    <lineage>
        <taxon>Eukaryota</taxon>
        <taxon>Viridiplantae</taxon>
        <taxon>Chlorophyta</taxon>
        <taxon>core chlorophytes</taxon>
        <taxon>Chlorodendrophyceae</taxon>
        <taxon>Chlorodendrales</taxon>
        <taxon>Chlorodendraceae</taxon>
        <taxon>Tetraselmis</taxon>
    </lineage>
</organism>
<protein>
    <submittedName>
        <fullName evidence="2">Uncharacterized protein</fullName>
    </submittedName>
</protein>
<reference evidence="2" key="1">
    <citation type="submission" date="2014-05" db="EMBL/GenBank/DDBJ databases">
        <title>The transcriptome of the halophilic microalga Tetraselmis sp. GSL018 isolated from the Great Salt Lake, Utah.</title>
        <authorList>
            <person name="Jinkerson R.E."/>
            <person name="D'Adamo S."/>
            <person name="Posewitz M.C."/>
        </authorList>
    </citation>
    <scope>NUCLEOTIDE SEQUENCE</scope>
    <source>
        <strain evidence="2">GSL018</strain>
    </source>
</reference>
<name>A0A061RCD6_9CHLO</name>
<accession>A0A061RCD6</accession>
<dbReference type="EMBL" id="GBEZ01016657">
    <property type="protein sequence ID" value="JAC69613.1"/>
    <property type="molecule type" value="Transcribed_RNA"/>
</dbReference>
<keyword evidence="1" id="KW-0175">Coiled coil</keyword>
<proteinExistence type="predicted"/>
<feature type="coiled-coil region" evidence="1">
    <location>
        <begin position="6"/>
        <end position="86"/>
    </location>
</feature>
<dbReference type="AlphaFoldDB" id="A0A061RCD6"/>
<evidence type="ECO:0000313" key="2">
    <source>
        <dbReference type="EMBL" id="JAC69613.1"/>
    </source>
</evidence>
<evidence type="ECO:0000256" key="1">
    <source>
        <dbReference type="SAM" id="Coils"/>
    </source>
</evidence>